<evidence type="ECO:0000256" key="1">
    <source>
        <dbReference type="SAM" id="Phobius"/>
    </source>
</evidence>
<gene>
    <name evidence="2" type="ORF">BXT84_15095</name>
</gene>
<reference evidence="2 3" key="1">
    <citation type="journal article" date="2019" name="Sci. Rep.">
        <title>Sulfobacillus thermotolerans: new insights into resistance and metabolic capacities of acidophilic chemolithotrophs.</title>
        <authorList>
            <person name="Panyushkina A.E."/>
            <person name="Babenko V.V."/>
            <person name="Nikitina A.S."/>
            <person name="Selezneva O.V."/>
            <person name="Tsaplina I.A."/>
            <person name="Letarova M.A."/>
            <person name="Kostryukova E.S."/>
            <person name="Letarov A.V."/>
        </authorList>
    </citation>
    <scope>NUCLEOTIDE SEQUENCE [LARGE SCALE GENOMIC DNA]</scope>
    <source>
        <strain evidence="2 3">Kr1</strain>
    </source>
</reference>
<dbReference type="Proteomes" id="UP000325292">
    <property type="component" value="Chromosome"/>
</dbReference>
<organism evidence="2 3">
    <name type="scientific">Sulfobacillus thermotolerans</name>
    <dbReference type="NCBI Taxonomy" id="338644"/>
    <lineage>
        <taxon>Bacteria</taxon>
        <taxon>Bacillati</taxon>
        <taxon>Bacillota</taxon>
        <taxon>Clostridia</taxon>
        <taxon>Eubacteriales</taxon>
        <taxon>Clostridiales Family XVII. Incertae Sedis</taxon>
        <taxon>Sulfobacillus</taxon>
    </lineage>
</organism>
<accession>A0ABM6RUE1</accession>
<evidence type="ECO:0000313" key="3">
    <source>
        <dbReference type="Proteomes" id="UP000325292"/>
    </source>
</evidence>
<keyword evidence="1" id="KW-1133">Transmembrane helix</keyword>
<evidence type="ECO:0000313" key="2">
    <source>
        <dbReference type="EMBL" id="AUW95114.1"/>
    </source>
</evidence>
<proteinExistence type="predicted"/>
<protein>
    <submittedName>
        <fullName evidence="2">Uncharacterized protein</fullName>
    </submittedName>
</protein>
<keyword evidence="3" id="KW-1185">Reference proteome</keyword>
<sequence>MEQEVGMVLALVATYTVTRHVHATAVVWRVLALVAEYAYFTGVWPQVAQAVFLMALGVTVGLWTCQRKGSALEITEVVAWTWMALAIL</sequence>
<name>A0ABM6RUE1_9FIRM</name>
<dbReference type="EMBL" id="CP019454">
    <property type="protein sequence ID" value="AUW95114.1"/>
    <property type="molecule type" value="Genomic_DNA"/>
</dbReference>
<dbReference type="RefSeq" id="WP_103375673.1">
    <property type="nucleotide sequence ID" value="NZ_CP133983.1"/>
</dbReference>
<feature type="transmembrane region" description="Helical" evidence="1">
    <location>
        <begin position="47"/>
        <end position="65"/>
    </location>
</feature>
<keyword evidence="1" id="KW-0472">Membrane</keyword>
<keyword evidence="1" id="KW-0812">Transmembrane</keyword>